<dbReference type="Proteomes" id="UP000837857">
    <property type="component" value="Chromosome 27"/>
</dbReference>
<accession>A0ABN8IKX0</accession>
<evidence type="ECO:0000313" key="1">
    <source>
        <dbReference type="EMBL" id="CAH2060628.1"/>
    </source>
</evidence>
<gene>
    <name evidence="1" type="ORF">IPOD504_LOCUS11122</name>
</gene>
<evidence type="ECO:0000313" key="2">
    <source>
        <dbReference type="Proteomes" id="UP000837857"/>
    </source>
</evidence>
<reference evidence="1" key="1">
    <citation type="submission" date="2022-03" db="EMBL/GenBank/DDBJ databases">
        <authorList>
            <person name="Martin H S."/>
        </authorList>
    </citation>
    <scope>NUCLEOTIDE SEQUENCE</scope>
</reference>
<sequence>MSVRFRLFVTVIKSSFIADRLSAAAILSRTELQTIRSKLERVSRARDTSLRRRVSKKVRAPRLGMYTIG</sequence>
<dbReference type="EMBL" id="OW152839">
    <property type="protein sequence ID" value="CAH2060628.1"/>
    <property type="molecule type" value="Genomic_DNA"/>
</dbReference>
<organism evidence="1 2">
    <name type="scientific">Iphiclides podalirius</name>
    <name type="common">scarce swallowtail</name>
    <dbReference type="NCBI Taxonomy" id="110791"/>
    <lineage>
        <taxon>Eukaryota</taxon>
        <taxon>Metazoa</taxon>
        <taxon>Ecdysozoa</taxon>
        <taxon>Arthropoda</taxon>
        <taxon>Hexapoda</taxon>
        <taxon>Insecta</taxon>
        <taxon>Pterygota</taxon>
        <taxon>Neoptera</taxon>
        <taxon>Endopterygota</taxon>
        <taxon>Lepidoptera</taxon>
        <taxon>Glossata</taxon>
        <taxon>Ditrysia</taxon>
        <taxon>Papilionoidea</taxon>
        <taxon>Papilionidae</taxon>
        <taxon>Papilioninae</taxon>
        <taxon>Iphiclides</taxon>
    </lineage>
</organism>
<name>A0ABN8IKX0_9NEOP</name>
<feature type="non-terminal residue" evidence="1">
    <location>
        <position position="69"/>
    </location>
</feature>
<protein>
    <submittedName>
        <fullName evidence="1">Uncharacterized protein</fullName>
    </submittedName>
</protein>
<keyword evidence="2" id="KW-1185">Reference proteome</keyword>
<proteinExistence type="predicted"/>